<evidence type="ECO:0000256" key="1">
    <source>
        <dbReference type="SAM" id="SignalP"/>
    </source>
</evidence>
<dbReference type="OrthoDB" id="2549016at2759"/>
<keyword evidence="1" id="KW-0732">Signal</keyword>
<feature type="signal peptide" evidence="1">
    <location>
        <begin position="1"/>
        <end position="21"/>
    </location>
</feature>
<name>A0A127Z3L3_9BASI</name>
<dbReference type="AlphaFoldDB" id="A0A127Z3L3"/>
<feature type="chain" id="PRO_5007281103" evidence="1">
    <location>
        <begin position="22"/>
        <end position="186"/>
    </location>
</feature>
<evidence type="ECO:0000313" key="2">
    <source>
        <dbReference type="EMBL" id="CDR88449.1"/>
    </source>
</evidence>
<reference evidence="2" key="1">
    <citation type="submission" date="2014-06" db="EMBL/GenBank/DDBJ databases">
        <authorList>
            <person name="Ju J."/>
            <person name="Zhang J."/>
        </authorList>
    </citation>
    <scope>NUCLEOTIDE SEQUENCE</scope>
    <source>
        <strain evidence="2">SscI8</strain>
    </source>
</reference>
<proteinExistence type="predicted"/>
<dbReference type="EMBL" id="LK056678">
    <property type="protein sequence ID" value="CDR88449.1"/>
    <property type="molecule type" value="Genomic_DNA"/>
</dbReference>
<sequence>MSPHLLIALLFPILLLHPSQAMPPRRPHNAPSSSGPSQYEQLYRSILDPLELYLEMPTHRAPIESPRDRGRLPPRFAEYKHIVNTHPAYIGRDASAAELAKQSNFNIQNALHPENLASQHVYPIRSLHKKYKVMLDILADPTQNSRLMDQLNEEEMQALSATRDVINTEKSLLWFAIPYASTFPRG</sequence>
<accession>A0A127Z3L3</accession>
<organism evidence="2">
    <name type="scientific">Sporisorium scitamineum</name>
    <dbReference type="NCBI Taxonomy" id="49012"/>
    <lineage>
        <taxon>Eukaryota</taxon>
        <taxon>Fungi</taxon>
        <taxon>Dikarya</taxon>
        <taxon>Basidiomycota</taxon>
        <taxon>Ustilaginomycotina</taxon>
        <taxon>Ustilaginomycetes</taxon>
        <taxon>Ustilaginales</taxon>
        <taxon>Ustilaginaceae</taxon>
        <taxon>Sporisorium</taxon>
    </lineage>
</organism>
<gene>
    <name evidence="2" type="ORF">SPSC_04276</name>
</gene>
<protein>
    <submittedName>
        <fullName evidence="2">Uncharacterized protein</fullName>
    </submittedName>
</protein>